<evidence type="ECO:0008006" key="4">
    <source>
        <dbReference type="Google" id="ProtNLM"/>
    </source>
</evidence>
<dbReference type="HOGENOM" id="CLU_133181_2_1_9"/>
<dbReference type="RefSeq" id="WP_003485099.1">
    <property type="nucleotide sequence ID" value="NZ_JXSU01000007.1"/>
</dbReference>
<protein>
    <recommendedName>
        <fullName evidence="4">DUF2809 domain-containing protein</fullName>
    </recommendedName>
</protein>
<keyword evidence="1" id="KW-1133">Transmembrane helix</keyword>
<name>A0A0D1BUX5_CLOBO</name>
<keyword evidence="1" id="KW-0472">Membrane</keyword>
<feature type="transmembrane region" description="Helical" evidence="1">
    <location>
        <begin position="65"/>
        <end position="83"/>
    </location>
</feature>
<feature type="transmembrane region" description="Helical" evidence="1">
    <location>
        <begin position="110"/>
        <end position="130"/>
    </location>
</feature>
<evidence type="ECO:0000256" key="1">
    <source>
        <dbReference type="SAM" id="Phobius"/>
    </source>
</evidence>
<evidence type="ECO:0000313" key="3">
    <source>
        <dbReference type="Proteomes" id="UP000032250"/>
    </source>
</evidence>
<feature type="transmembrane region" description="Helical" evidence="1">
    <location>
        <begin position="39"/>
        <end position="58"/>
    </location>
</feature>
<feature type="transmembrane region" description="Helical" evidence="1">
    <location>
        <begin position="12"/>
        <end position="33"/>
    </location>
</feature>
<comment type="caution">
    <text evidence="2">The sequence shown here is derived from an EMBL/GenBank/DDBJ whole genome shotgun (WGS) entry which is preliminary data.</text>
</comment>
<organism evidence="2 3">
    <name type="scientific">Clostridium botulinum B2 450</name>
    <dbReference type="NCBI Taxonomy" id="1379739"/>
    <lineage>
        <taxon>Bacteria</taxon>
        <taxon>Bacillati</taxon>
        <taxon>Bacillota</taxon>
        <taxon>Clostridia</taxon>
        <taxon>Eubacteriales</taxon>
        <taxon>Clostridiaceae</taxon>
        <taxon>Clostridium</taxon>
    </lineage>
</organism>
<proteinExistence type="predicted"/>
<evidence type="ECO:0000313" key="2">
    <source>
        <dbReference type="EMBL" id="KIS24155.1"/>
    </source>
</evidence>
<dbReference type="Pfam" id="PF10990">
    <property type="entry name" value="DUF2809"/>
    <property type="match status" value="1"/>
</dbReference>
<dbReference type="OrthoDB" id="5360192at2"/>
<dbReference type="EMBL" id="JXSU01000007">
    <property type="protein sequence ID" value="KIS24155.1"/>
    <property type="molecule type" value="Genomic_DNA"/>
</dbReference>
<keyword evidence="1" id="KW-0812">Transmembrane</keyword>
<accession>A0A0D1BUX5</accession>
<reference evidence="2 3" key="1">
    <citation type="submission" date="2014-06" db="EMBL/GenBank/DDBJ databases">
        <title>Genome characterization of distinct group I Clostridium botulinum lineages.</title>
        <authorList>
            <person name="Giordani F."/>
            <person name="Anselmo A."/>
            <person name="Fillo S."/>
            <person name="Palozzi A.M."/>
            <person name="Fortunato A."/>
            <person name="Gentile B."/>
            <person name="Ciammaruconi A."/>
            <person name="Anniballi F."/>
            <person name="De Medici D."/>
            <person name="Lista F."/>
        </authorList>
    </citation>
    <scope>NUCLEOTIDE SEQUENCE [LARGE SCALE GENOMIC DNA]</scope>
    <source>
        <strain evidence="2 3">B2 450</strain>
    </source>
</reference>
<dbReference type="InterPro" id="IPR021257">
    <property type="entry name" value="DUF2809"/>
</dbReference>
<dbReference type="Proteomes" id="UP000032250">
    <property type="component" value="Unassembled WGS sequence"/>
</dbReference>
<gene>
    <name evidence="2" type="ORF">N495_11370</name>
</gene>
<sequence>MDYKRNRNRLVYGFTTLIVMFLGLCSRKLKYFIPDFLNVYLGDALWALMIFMLFAFIFKGTKTKIVALIALISCYLIEISQLYHSNWIDNIRKTTLGGLVLGYVFSWKDLLAYAIGIGIGIIVEGVFYYYDTYRVKQLK</sequence>
<dbReference type="AlphaFoldDB" id="A0A0D1BUX5"/>
<dbReference type="PATRIC" id="fig|1379739.3.peg.2648"/>